<dbReference type="Gene3D" id="4.10.365.10">
    <property type="entry name" value="p27"/>
    <property type="match status" value="1"/>
</dbReference>
<comment type="caution">
    <text evidence="3">The sequence shown here is derived from an EMBL/GenBank/DDBJ whole genome shotgun (WGS) entry which is preliminary data.</text>
</comment>
<evidence type="ECO:0000313" key="4">
    <source>
        <dbReference type="Proteomes" id="UP001162131"/>
    </source>
</evidence>
<name>A0AAU9K7F9_9CILI</name>
<dbReference type="GO" id="GO:0005634">
    <property type="term" value="C:nucleus"/>
    <property type="evidence" value="ECO:0007669"/>
    <property type="project" value="InterPro"/>
</dbReference>
<protein>
    <recommendedName>
        <fullName evidence="2">Cyclin-dependent kinase inhibitor domain-containing protein</fullName>
    </recommendedName>
</protein>
<feature type="domain" description="Cyclin-dependent kinase inhibitor" evidence="2">
    <location>
        <begin position="18"/>
        <end position="55"/>
    </location>
</feature>
<reference evidence="3" key="1">
    <citation type="submission" date="2021-09" db="EMBL/GenBank/DDBJ databases">
        <authorList>
            <consortium name="AG Swart"/>
            <person name="Singh M."/>
            <person name="Singh A."/>
            <person name="Seah K."/>
            <person name="Emmerich C."/>
        </authorList>
    </citation>
    <scope>NUCLEOTIDE SEQUENCE</scope>
    <source>
        <strain evidence="3">ATCC30299</strain>
    </source>
</reference>
<evidence type="ECO:0000259" key="2">
    <source>
        <dbReference type="Pfam" id="PF02234"/>
    </source>
</evidence>
<keyword evidence="1" id="KW-0649">Protein kinase inhibitor</keyword>
<evidence type="ECO:0000313" key="3">
    <source>
        <dbReference type="EMBL" id="CAG9329904.1"/>
    </source>
</evidence>
<dbReference type="GO" id="GO:0051726">
    <property type="term" value="P:regulation of cell cycle"/>
    <property type="evidence" value="ECO:0007669"/>
    <property type="project" value="InterPro"/>
</dbReference>
<accession>A0AAU9K7F9</accession>
<dbReference type="EMBL" id="CAJZBQ010000050">
    <property type="protein sequence ID" value="CAG9329904.1"/>
    <property type="molecule type" value="Genomic_DNA"/>
</dbReference>
<evidence type="ECO:0000256" key="1">
    <source>
        <dbReference type="ARBA" id="ARBA00023013"/>
    </source>
</evidence>
<sequence>MELLNYRESNSDYLNEFLAQMKAELSAIVEEKSFLYDFDFQEDKPVKNPKRYAWSVLQKSQGNFEAGSEFFNIILPRTEQVFL</sequence>
<dbReference type="GO" id="GO:0004861">
    <property type="term" value="F:cyclin-dependent protein serine/threonine kinase inhibitor activity"/>
    <property type="evidence" value="ECO:0007669"/>
    <property type="project" value="InterPro"/>
</dbReference>
<proteinExistence type="predicted"/>
<dbReference type="InterPro" id="IPR044898">
    <property type="entry name" value="CDI_dom_sf"/>
</dbReference>
<dbReference type="InterPro" id="IPR003175">
    <property type="entry name" value="CDI_dom"/>
</dbReference>
<dbReference type="Pfam" id="PF02234">
    <property type="entry name" value="CDI"/>
    <property type="match status" value="1"/>
</dbReference>
<keyword evidence="4" id="KW-1185">Reference proteome</keyword>
<dbReference type="AlphaFoldDB" id="A0AAU9K7F9"/>
<dbReference type="Proteomes" id="UP001162131">
    <property type="component" value="Unassembled WGS sequence"/>
</dbReference>
<gene>
    <name evidence="3" type="ORF">BSTOLATCC_MIC50020</name>
</gene>
<organism evidence="3 4">
    <name type="scientific">Blepharisma stoltei</name>
    <dbReference type="NCBI Taxonomy" id="1481888"/>
    <lineage>
        <taxon>Eukaryota</taxon>
        <taxon>Sar</taxon>
        <taxon>Alveolata</taxon>
        <taxon>Ciliophora</taxon>
        <taxon>Postciliodesmatophora</taxon>
        <taxon>Heterotrichea</taxon>
        <taxon>Heterotrichida</taxon>
        <taxon>Blepharismidae</taxon>
        <taxon>Blepharisma</taxon>
    </lineage>
</organism>